<reference evidence="1" key="1">
    <citation type="journal article" date="2014" name="Nat. Genet.">
        <title>Genome and transcriptome of the porcine whipworm Trichuris suis.</title>
        <authorList>
            <person name="Jex A.R."/>
            <person name="Nejsum P."/>
            <person name="Schwarz E.M."/>
            <person name="Hu L."/>
            <person name="Young N.D."/>
            <person name="Hall R.S."/>
            <person name="Korhonen P.K."/>
            <person name="Liao S."/>
            <person name="Thamsborg S."/>
            <person name="Xia J."/>
            <person name="Xu P."/>
            <person name="Wang S."/>
            <person name="Scheerlinck J.P."/>
            <person name="Hofmann A."/>
            <person name="Sternberg P.W."/>
            <person name="Wang J."/>
            <person name="Gasser R.B."/>
        </authorList>
    </citation>
    <scope>NUCLEOTIDE SEQUENCE [LARGE SCALE GENOMIC DNA]</scope>
    <source>
        <strain evidence="1">DCEP-RM93F</strain>
    </source>
</reference>
<proteinExistence type="predicted"/>
<sequence>MASALNVSDARAIGAPSVLEGALSRVVPGVGASRTVKMPGKNTVAWTLRRRRARDLHTVDRYLIWLTGANTFNVLTSSFVGFNKG</sequence>
<gene>
    <name evidence="1" type="ORF">M514_15710</name>
</gene>
<dbReference type="AlphaFoldDB" id="A0A085NRB2"/>
<accession>A0A085NRB2</accession>
<evidence type="ECO:0000313" key="1">
    <source>
        <dbReference type="EMBL" id="KFD72008.1"/>
    </source>
</evidence>
<organism evidence="1">
    <name type="scientific">Trichuris suis</name>
    <name type="common">pig whipworm</name>
    <dbReference type="NCBI Taxonomy" id="68888"/>
    <lineage>
        <taxon>Eukaryota</taxon>
        <taxon>Metazoa</taxon>
        <taxon>Ecdysozoa</taxon>
        <taxon>Nematoda</taxon>
        <taxon>Enoplea</taxon>
        <taxon>Dorylaimia</taxon>
        <taxon>Trichinellida</taxon>
        <taxon>Trichuridae</taxon>
        <taxon>Trichuris</taxon>
    </lineage>
</organism>
<dbReference type="Proteomes" id="UP000030758">
    <property type="component" value="Unassembled WGS sequence"/>
</dbReference>
<dbReference type="EMBL" id="KL367479">
    <property type="protein sequence ID" value="KFD72008.1"/>
    <property type="molecule type" value="Genomic_DNA"/>
</dbReference>
<protein>
    <submittedName>
        <fullName evidence="1">Uncharacterized protein</fullName>
    </submittedName>
</protein>
<name>A0A085NRB2_9BILA</name>